<dbReference type="GO" id="GO:0044550">
    <property type="term" value="P:secondary metabolite biosynthetic process"/>
    <property type="evidence" value="ECO:0007669"/>
    <property type="project" value="TreeGrafter"/>
</dbReference>
<dbReference type="InterPro" id="IPR020806">
    <property type="entry name" value="PKS_PP-bd"/>
</dbReference>
<feature type="domain" description="PKS/mFAS DH" evidence="9">
    <location>
        <begin position="846"/>
        <end position="1173"/>
    </location>
</feature>
<dbReference type="InterPro" id="IPR020841">
    <property type="entry name" value="PKS_Beta-ketoAc_synthase_dom"/>
</dbReference>
<keyword evidence="4" id="KW-0511">Multifunctional enzyme</keyword>
<dbReference type="InterPro" id="IPR009081">
    <property type="entry name" value="PP-bd_ACP"/>
</dbReference>
<dbReference type="InterPro" id="IPR018201">
    <property type="entry name" value="Ketoacyl_synth_AS"/>
</dbReference>
<dbReference type="SUPFAM" id="SSF52151">
    <property type="entry name" value="FabD/lysophospholipase-like"/>
    <property type="match status" value="1"/>
</dbReference>
<dbReference type="PROSITE" id="PS50075">
    <property type="entry name" value="CARRIER"/>
    <property type="match status" value="1"/>
</dbReference>
<evidence type="ECO:0000256" key="5">
    <source>
        <dbReference type="PROSITE-ProRule" id="PRU01363"/>
    </source>
</evidence>
<dbReference type="InterPro" id="IPR001227">
    <property type="entry name" value="Ac_transferase_dom_sf"/>
</dbReference>
<dbReference type="Gene3D" id="3.40.366.10">
    <property type="entry name" value="Malonyl-Coenzyme A Acyl Carrier Protein, domain 2"/>
    <property type="match status" value="1"/>
</dbReference>
<dbReference type="InterPro" id="IPR014030">
    <property type="entry name" value="Ketoacyl_synth_N"/>
</dbReference>
<evidence type="ECO:0000259" key="7">
    <source>
        <dbReference type="PROSITE" id="PS50075"/>
    </source>
</evidence>
<dbReference type="SUPFAM" id="SSF53901">
    <property type="entry name" value="Thiolase-like"/>
    <property type="match status" value="1"/>
</dbReference>
<evidence type="ECO:0000313" key="11">
    <source>
        <dbReference type="Proteomes" id="UP001197093"/>
    </source>
</evidence>
<dbReference type="Gene3D" id="3.10.129.110">
    <property type="entry name" value="Polyketide synthase dehydratase"/>
    <property type="match status" value="1"/>
</dbReference>
<keyword evidence="11" id="KW-1185">Reference proteome</keyword>
<evidence type="ECO:0000256" key="4">
    <source>
        <dbReference type="ARBA" id="ARBA00023268"/>
    </source>
</evidence>
<evidence type="ECO:0000256" key="6">
    <source>
        <dbReference type="SAM" id="Coils"/>
    </source>
</evidence>
<feature type="active site" description="Proton acceptor; for dehydratase activity" evidence="5">
    <location>
        <position position="879"/>
    </location>
</feature>
<gene>
    <name evidence="10" type="ORF">NEMBOFW57_009358</name>
</gene>
<dbReference type="PANTHER" id="PTHR43775">
    <property type="entry name" value="FATTY ACID SYNTHASE"/>
    <property type="match status" value="1"/>
</dbReference>
<dbReference type="Gene3D" id="1.10.1200.10">
    <property type="entry name" value="ACP-like"/>
    <property type="match status" value="1"/>
</dbReference>
<dbReference type="InterPro" id="IPR036736">
    <property type="entry name" value="ACP-like_sf"/>
</dbReference>
<dbReference type="GO" id="GO:0006633">
    <property type="term" value="P:fatty acid biosynthetic process"/>
    <property type="evidence" value="ECO:0007669"/>
    <property type="project" value="InterPro"/>
</dbReference>
<evidence type="ECO:0000259" key="8">
    <source>
        <dbReference type="PROSITE" id="PS52004"/>
    </source>
</evidence>
<evidence type="ECO:0000259" key="9">
    <source>
        <dbReference type="PROSITE" id="PS52019"/>
    </source>
</evidence>
<evidence type="ECO:0008006" key="12">
    <source>
        <dbReference type="Google" id="ProtNLM"/>
    </source>
</evidence>
<dbReference type="PROSITE" id="PS00012">
    <property type="entry name" value="PHOSPHOPANTETHEINE"/>
    <property type="match status" value="1"/>
</dbReference>
<dbReference type="Proteomes" id="UP001197093">
    <property type="component" value="Unassembled WGS sequence"/>
</dbReference>
<dbReference type="CDD" id="cd00833">
    <property type="entry name" value="PKS"/>
    <property type="match status" value="1"/>
</dbReference>
<dbReference type="PANTHER" id="PTHR43775:SF21">
    <property type="entry name" value="NON-REDUCING POLYKETIDE SYNTHASE AUSA-RELATED"/>
    <property type="match status" value="1"/>
</dbReference>
<dbReference type="Pfam" id="PF00109">
    <property type="entry name" value="ketoacyl-synt"/>
    <property type="match status" value="1"/>
</dbReference>
<dbReference type="PROSITE" id="PS52019">
    <property type="entry name" value="PKS_MFAS_DH"/>
    <property type="match status" value="1"/>
</dbReference>
<comment type="caution">
    <text evidence="10">The sequence shown here is derived from an EMBL/GenBank/DDBJ whole genome shotgun (WGS) entry which is preliminary data.</text>
</comment>
<dbReference type="InterPro" id="IPR050091">
    <property type="entry name" value="PKS_NRPS_Biosynth_Enz"/>
</dbReference>
<dbReference type="Gene3D" id="3.30.70.3290">
    <property type="match status" value="1"/>
</dbReference>
<dbReference type="PROSITE" id="PS52004">
    <property type="entry name" value="KS3_2"/>
    <property type="match status" value="1"/>
</dbReference>
<evidence type="ECO:0000313" key="10">
    <source>
        <dbReference type="EMBL" id="KAG7284747.1"/>
    </source>
</evidence>
<dbReference type="GO" id="GO:0004312">
    <property type="term" value="F:fatty acid synthase activity"/>
    <property type="evidence" value="ECO:0007669"/>
    <property type="project" value="TreeGrafter"/>
</dbReference>
<dbReference type="InterPro" id="IPR042104">
    <property type="entry name" value="PKS_dehydratase_sf"/>
</dbReference>
<dbReference type="InterPro" id="IPR049900">
    <property type="entry name" value="PKS_mFAS_DH"/>
</dbReference>
<dbReference type="InterPro" id="IPR016039">
    <property type="entry name" value="Thiolase-like"/>
</dbReference>
<dbReference type="GO" id="GO:0004315">
    <property type="term" value="F:3-oxoacyl-[acyl-carrier-protein] synthase activity"/>
    <property type="evidence" value="ECO:0007669"/>
    <property type="project" value="InterPro"/>
</dbReference>
<evidence type="ECO:0000256" key="2">
    <source>
        <dbReference type="ARBA" id="ARBA00022553"/>
    </source>
</evidence>
<feature type="domain" description="Carrier" evidence="7">
    <location>
        <begin position="1234"/>
        <end position="1308"/>
    </location>
</feature>
<keyword evidence="1" id="KW-0596">Phosphopantetheine</keyword>
<dbReference type="EMBL" id="JAHCVI010000005">
    <property type="protein sequence ID" value="KAG7284747.1"/>
    <property type="molecule type" value="Genomic_DNA"/>
</dbReference>
<evidence type="ECO:0000256" key="1">
    <source>
        <dbReference type="ARBA" id="ARBA00022450"/>
    </source>
</evidence>
<feature type="active site" description="Proton donor; for dehydratase activity" evidence="5">
    <location>
        <position position="1072"/>
    </location>
</feature>
<feature type="region of interest" description="N-terminal hotdog fold" evidence="5">
    <location>
        <begin position="846"/>
        <end position="983"/>
    </location>
</feature>
<reference evidence="10" key="1">
    <citation type="submission" date="2023-02" db="EMBL/GenBank/DDBJ databases">
        <authorList>
            <person name="Palmer J.M."/>
        </authorList>
    </citation>
    <scope>NUCLEOTIDE SEQUENCE</scope>
    <source>
        <strain evidence="10">FW57</strain>
    </source>
</reference>
<feature type="region of interest" description="C-terminal hotdog fold" evidence="5">
    <location>
        <begin position="1011"/>
        <end position="1173"/>
    </location>
</feature>
<dbReference type="InterPro" id="IPR006162">
    <property type="entry name" value="Ppantetheine_attach_site"/>
</dbReference>
<evidence type="ECO:0000256" key="3">
    <source>
        <dbReference type="ARBA" id="ARBA00022679"/>
    </source>
</evidence>
<dbReference type="Gene3D" id="3.40.47.10">
    <property type="match status" value="2"/>
</dbReference>
<dbReference type="PROSITE" id="PS00606">
    <property type="entry name" value="KS3_1"/>
    <property type="match status" value="1"/>
</dbReference>
<dbReference type="SUPFAM" id="SSF47336">
    <property type="entry name" value="ACP-like"/>
    <property type="match status" value="1"/>
</dbReference>
<keyword evidence="3" id="KW-0808">Transferase</keyword>
<accession>A0AAD4HUR0</accession>
<feature type="domain" description="Ketosynthase family 3 (KS3)" evidence="8">
    <location>
        <begin position="1"/>
        <end position="344"/>
    </location>
</feature>
<proteinExistence type="predicted"/>
<dbReference type="SMART" id="SM00823">
    <property type="entry name" value="PKS_PP"/>
    <property type="match status" value="1"/>
</dbReference>
<feature type="coiled-coil region" evidence="6">
    <location>
        <begin position="591"/>
        <end position="654"/>
    </location>
</feature>
<name>A0AAD4HUR0_9PEZI</name>
<dbReference type="SMART" id="SM00825">
    <property type="entry name" value="PKS_KS"/>
    <property type="match status" value="1"/>
</dbReference>
<dbReference type="SMART" id="SM00827">
    <property type="entry name" value="PKS_AT"/>
    <property type="match status" value="1"/>
</dbReference>
<dbReference type="GO" id="GO:0031177">
    <property type="term" value="F:phosphopantetheine binding"/>
    <property type="evidence" value="ECO:0007669"/>
    <property type="project" value="InterPro"/>
</dbReference>
<keyword evidence="2" id="KW-0597">Phosphoprotein</keyword>
<organism evidence="10 11">
    <name type="scientific">Staphylotrichum longicolle</name>
    <dbReference type="NCBI Taxonomy" id="669026"/>
    <lineage>
        <taxon>Eukaryota</taxon>
        <taxon>Fungi</taxon>
        <taxon>Dikarya</taxon>
        <taxon>Ascomycota</taxon>
        <taxon>Pezizomycotina</taxon>
        <taxon>Sordariomycetes</taxon>
        <taxon>Sordariomycetidae</taxon>
        <taxon>Sordariales</taxon>
        <taxon>Chaetomiaceae</taxon>
        <taxon>Staphylotrichum</taxon>
    </lineage>
</organism>
<dbReference type="InterPro" id="IPR016035">
    <property type="entry name" value="Acyl_Trfase/lysoPLipase"/>
</dbReference>
<protein>
    <recommendedName>
        <fullName evidence="12">Polyketide synthase</fullName>
    </recommendedName>
</protein>
<dbReference type="Pfam" id="PF00550">
    <property type="entry name" value="PP-binding"/>
    <property type="match status" value="1"/>
</dbReference>
<dbReference type="InterPro" id="IPR014043">
    <property type="entry name" value="Acyl_transferase_dom"/>
</dbReference>
<dbReference type="Pfam" id="PF00698">
    <property type="entry name" value="Acyl_transf_1"/>
    <property type="match status" value="1"/>
</dbReference>
<keyword evidence="6" id="KW-0175">Coiled coil</keyword>
<sequence>MACKFPGADSVDEFWRLLTAGRSMLGEMPNQRFAADSVSRSPKDLRFWGNFVSDIEAFDHKFFKKSAREAASMDPQQRILLQVAYQALEASGYFSDPSRPRDVGCYLGSCSTDYDANVGSHPPTAYSTTGTLRAFLSGRISHYFGWSGPSLVFDTACSSSAVAIHTACTALLAGECSQALAGGVTLMTSPYLYENLSAAHFLSPTGATKKVSGRSGINPRDLTFVEAHGTGTPVGDPIEMESIRQVFGGVQRATPLFVSSVKGNIGHLEGASGVAALIKALLQIEHRTACVQASFTHLNPKIPPLDPDNMCIPTSNRPLSVPLITACINNYGAAGSNAAMILMEKPRRHKAAQRQAATEESEARTAPLVKLPIQIAAASMASLARYCELLDEFCQTSPATALNAANIAFNLARQQNQDLPYMLTTVTTCTTGAKQLCGGLKQKLSEGGAIRQRPKELPVVLCFGGQVGRHIGLSKRLWQRCALIRHHMDACDETLRALGYGSIYPAIFQTEPITDVVVLQSAIFATQYASARAWLDSGLKVSGLVGHSLGQFAALCVSGILSLRDGLRLVAGRAALMATHWGAEPGTMIAVEADQQTAQALTNKLRAADSQLMFETACCNGPTSQVIVSDVASADRLEAELRRQSIRHKRLNVTHGFHSRFTEPLIPRLEALASTLTLHEAKIPIETTTEGASWSEPSARRIAAHTRDPVFFGQAVQRLRDRLGPCTFLEAGSDSSVVSMVRRALGPRQADHRVPTSDNFIPIELSKEASLDNMAEVTVNLWNLGHQVQFWNFGRLQADEFEILRLPAYQFEQSKHWLTLELPNGLSEEAFRHQQGRGMEQQQPPPPVLISYRGIDPSGSRNFDVNPLSDEFRALVQGHLVLGEPECSPSLYVELVARALKITGAGDDNSQLSIRNLQIQSPLRLETDGRIQLSLQPLDNQWNFSVRSTARPSTLRAPEQQPIYDSSAVLYAVGVASFRAADSSSLHNEFARYQRLTGDPERFAAIVSDANSIVLKGPIVYKVASRTVEYAGFYRNVVSVASSGSQVLGKVVSPKQVPGFLEKSATQHLMLDSFVQVASLHANHIHESTEGEIFHVSSIEHIQYGPGWQHQHIAPHSSENGDDRMRTLHVLCLVSVEAGAIIHDVFVYDGVAENLVVLLLGVKQVPASRRTSPGSPASAEASRVDERPLVEKAHQTTISHHPVQAGLGNDLAHARGGVVPAIKNKQLVAKKPEMVIFEDICTILEKIAEVPRSDVRGNASFEDLGVDSLMMIEVVAEISQLYKMELPVAELEELTDFDSLHFVHEQQQQLRFWVASADCWNESSRHAFSDALPPNYGRRHRTGSGQRRPRVLSGCPDFPF</sequence>